<dbReference type="EMBL" id="MNPL01009213">
    <property type="protein sequence ID" value="OQR73823.1"/>
    <property type="molecule type" value="Genomic_DNA"/>
</dbReference>
<evidence type="ECO:0000313" key="3">
    <source>
        <dbReference type="EMBL" id="OQR73823.1"/>
    </source>
</evidence>
<proteinExistence type="predicted"/>
<reference evidence="3 4" key="1">
    <citation type="journal article" date="2017" name="Gigascience">
        <title>Draft genome of the honey bee ectoparasitic mite, Tropilaelaps mercedesae, is shaped by the parasitic life history.</title>
        <authorList>
            <person name="Dong X."/>
            <person name="Armstrong S.D."/>
            <person name="Xia D."/>
            <person name="Makepeace B.L."/>
            <person name="Darby A.C."/>
            <person name="Kadowaki T."/>
        </authorList>
    </citation>
    <scope>NUCLEOTIDE SEQUENCE [LARGE SCALE GENOMIC DNA]</scope>
    <source>
        <strain evidence="3">Wuxi-XJTLU</strain>
    </source>
</reference>
<dbReference type="InterPro" id="IPR036236">
    <property type="entry name" value="Znf_C2H2_sf"/>
</dbReference>
<dbReference type="SMART" id="SM00355">
    <property type="entry name" value="ZnF_C2H2"/>
    <property type="match status" value="2"/>
</dbReference>
<accession>A0A1V9XK95</accession>
<dbReference type="Gene3D" id="3.30.160.60">
    <property type="entry name" value="Classic Zinc Finger"/>
    <property type="match status" value="1"/>
</dbReference>
<organism evidence="3 4">
    <name type="scientific">Tropilaelaps mercedesae</name>
    <dbReference type="NCBI Taxonomy" id="418985"/>
    <lineage>
        <taxon>Eukaryota</taxon>
        <taxon>Metazoa</taxon>
        <taxon>Ecdysozoa</taxon>
        <taxon>Arthropoda</taxon>
        <taxon>Chelicerata</taxon>
        <taxon>Arachnida</taxon>
        <taxon>Acari</taxon>
        <taxon>Parasitiformes</taxon>
        <taxon>Mesostigmata</taxon>
        <taxon>Gamasina</taxon>
        <taxon>Dermanyssoidea</taxon>
        <taxon>Laelapidae</taxon>
        <taxon>Tropilaelaps</taxon>
    </lineage>
</organism>
<sequence>MRKPMGLLQFQHIISSYLSSPQLSKGPAHGWRNIDESLIRYVQVEGGRIRKMIKCANCEYTTTAPSHYLRHEVKHSKAKPHCCPICPAKFQRRYKVKGHLLKHHANENQQLLSIDYLGIDVKQTDTSF</sequence>
<feature type="domain" description="C2H2-type" evidence="2">
    <location>
        <begin position="53"/>
        <end position="80"/>
    </location>
</feature>
<evidence type="ECO:0000256" key="1">
    <source>
        <dbReference type="PROSITE-ProRule" id="PRU00042"/>
    </source>
</evidence>
<dbReference type="InterPro" id="IPR013087">
    <property type="entry name" value="Znf_C2H2_type"/>
</dbReference>
<keyword evidence="1" id="KW-0862">Zinc</keyword>
<dbReference type="PROSITE" id="PS00028">
    <property type="entry name" value="ZINC_FINGER_C2H2_1"/>
    <property type="match status" value="1"/>
</dbReference>
<dbReference type="PROSITE" id="PS50157">
    <property type="entry name" value="ZINC_FINGER_C2H2_2"/>
    <property type="match status" value="1"/>
</dbReference>
<dbReference type="Proteomes" id="UP000192247">
    <property type="component" value="Unassembled WGS sequence"/>
</dbReference>
<dbReference type="InParanoid" id="A0A1V9XK95"/>
<dbReference type="AlphaFoldDB" id="A0A1V9XK95"/>
<dbReference type="GO" id="GO:0008270">
    <property type="term" value="F:zinc ion binding"/>
    <property type="evidence" value="ECO:0007669"/>
    <property type="project" value="UniProtKB-KW"/>
</dbReference>
<dbReference type="SUPFAM" id="SSF57667">
    <property type="entry name" value="beta-beta-alpha zinc fingers"/>
    <property type="match status" value="1"/>
</dbReference>
<keyword evidence="1" id="KW-0479">Metal-binding</keyword>
<protein>
    <submittedName>
        <fullName evidence="3">Zinc finger protein-like</fullName>
    </submittedName>
</protein>
<evidence type="ECO:0000313" key="4">
    <source>
        <dbReference type="Proteomes" id="UP000192247"/>
    </source>
</evidence>
<name>A0A1V9XK95_9ACAR</name>
<gene>
    <name evidence="3" type="ORF">BIW11_09493</name>
</gene>
<dbReference type="OrthoDB" id="6493779at2759"/>
<comment type="caution">
    <text evidence="3">The sequence shown here is derived from an EMBL/GenBank/DDBJ whole genome shotgun (WGS) entry which is preliminary data.</text>
</comment>
<keyword evidence="1" id="KW-0863">Zinc-finger</keyword>
<keyword evidence="4" id="KW-1185">Reference proteome</keyword>
<evidence type="ECO:0000259" key="2">
    <source>
        <dbReference type="PROSITE" id="PS50157"/>
    </source>
</evidence>